<sequence>METYQNNTGYRRLVENSGVKVRFNRPGAGEPGTEDTGDLVTESEKLKPDLIIIIIIIILIITNILASSIVSSYPKPSAYSYTCCCP</sequence>
<organism evidence="2 3">
    <name type="scientific">Bagarius yarrelli</name>
    <name type="common">Goonch</name>
    <name type="synonym">Bagrus yarrelli</name>
    <dbReference type="NCBI Taxonomy" id="175774"/>
    <lineage>
        <taxon>Eukaryota</taxon>
        <taxon>Metazoa</taxon>
        <taxon>Chordata</taxon>
        <taxon>Craniata</taxon>
        <taxon>Vertebrata</taxon>
        <taxon>Euteleostomi</taxon>
        <taxon>Actinopterygii</taxon>
        <taxon>Neopterygii</taxon>
        <taxon>Teleostei</taxon>
        <taxon>Ostariophysi</taxon>
        <taxon>Siluriformes</taxon>
        <taxon>Sisoridae</taxon>
        <taxon>Sisorinae</taxon>
        <taxon>Bagarius</taxon>
    </lineage>
</organism>
<gene>
    <name evidence="2" type="ORF">Baya_15485</name>
</gene>
<keyword evidence="1" id="KW-0472">Membrane</keyword>
<dbReference type="Proteomes" id="UP000319801">
    <property type="component" value="Unassembled WGS sequence"/>
</dbReference>
<proteinExistence type="predicted"/>
<name>A0A556VBR2_BAGYA</name>
<evidence type="ECO:0000313" key="2">
    <source>
        <dbReference type="EMBL" id="TTI76901.1"/>
    </source>
</evidence>
<keyword evidence="3" id="KW-1185">Reference proteome</keyword>
<evidence type="ECO:0000313" key="3">
    <source>
        <dbReference type="Proteomes" id="UP000319801"/>
    </source>
</evidence>
<keyword evidence="1" id="KW-1133">Transmembrane helix</keyword>
<reference evidence="2 3" key="1">
    <citation type="journal article" date="2019" name="Genome Biol. Evol.">
        <title>Whole-Genome Sequencing of the Giant Devil Catfish, Bagarius yarrelli.</title>
        <authorList>
            <person name="Jiang W."/>
            <person name="Lv Y."/>
            <person name="Cheng L."/>
            <person name="Yang K."/>
            <person name="Chao B."/>
            <person name="Wang X."/>
            <person name="Li Y."/>
            <person name="Pan X."/>
            <person name="You X."/>
            <person name="Zhang Y."/>
            <person name="Yang J."/>
            <person name="Li J."/>
            <person name="Zhang X."/>
            <person name="Liu S."/>
            <person name="Sun C."/>
            <person name="Yang J."/>
            <person name="Shi Q."/>
        </authorList>
    </citation>
    <scope>NUCLEOTIDE SEQUENCE [LARGE SCALE GENOMIC DNA]</scope>
    <source>
        <strain evidence="2">JWS20170419001</strain>
        <tissue evidence="2">Muscle</tissue>
    </source>
</reference>
<evidence type="ECO:0000256" key="1">
    <source>
        <dbReference type="SAM" id="Phobius"/>
    </source>
</evidence>
<keyword evidence="1" id="KW-0812">Transmembrane</keyword>
<feature type="transmembrane region" description="Helical" evidence="1">
    <location>
        <begin position="50"/>
        <end position="70"/>
    </location>
</feature>
<dbReference type="EMBL" id="VCAZ01000217">
    <property type="protein sequence ID" value="TTI76901.1"/>
    <property type="molecule type" value="Genomic_DNA"/>
</dbReference>
<accession>A0A556VBR2</accession>
<comment type="caution">
    <text evidence="2">The sequence shown here is derived from an EMBL/GenBank/DDBJ whole genome shotgun (WGS) entry which is preliminary data.</text>
</comment>
<dbReference type="AlphaFoldDB" id="A0A556VBR2"/>
<protein>
    <submittedName>
        <fullName evidence="2">Uncharacterized protein</fullName>
    </submittedName>
</protein>